<reference evidence="2" key="2">
    <citation type="submission" date="2021-09" db="EMBL/GenBank/DDBJ databases">
        <authorList>
            <person name="Jia N."/>
            <person name="Wang J."/>
            <person name="Shi W."/>
            <person name="Du L."/>
            <person name="Sun Y."/>
            <person name="Zhan W."/>
            <person name="Jiang J."/>
            <person name="Wang Q."/>
            <person name="Zhang B."/>
            <person name="Ji P."/>
            <person name="Sakyi L.B."/>
            <person name="Cui X."/>
            <person name="Yuan T."/>
            <person name="Jiang B."/>
            <person name="Yang W."/>
            <person name="Lam T.T.-Y."/>
            <person name="Chang Q."/>
            <person name="Ding S."/>
            <person name="Wang X."/>
            <person name="Zhu J."/>
            <person name="Ruan X."/>
            <person name="Zhao L."/>
            <person name="Wei J."/>
            <person name="Que T."/>
            <person name="Du C."/>
            <person name="Cheng J."/>
            <person name="Dai P."/>
            <person name="Han X."/>
            <person name="Huang E."/>
            <person name="Gao Y."/>
            <person name="Liu J."/>
            <person name="Shao H."/>
            <person name="Ye R."/>
            <person name="Li L."/>
            <person name="Wei W."/>
            <person name="Wang X."/>
            <person name="Wang C."/>
            <person name="Huo Q."/>
            <person name="Li W."/>
            <person name="Guo W."/>
            <person name="Chen H."/>
            <person name="Chen S."/>
            <person name="Zhou L."/>
            <person name="Zhou L."/>
            <person name="Ni X."/>
            <person name="Tian J."/>
            <person name="Zhou Y."/>
            <person name="Sheng Y."/>
            <person name="Liu T."/>
            <person name="Pan Y."/>
            <person name="Xia L."/>
            <person name="Li J."/>
            <person name="Zhao F."/>
            <person name="Cao W."/>
        </authorList>
    </citation>
    <scope>NUCLEOTIDE SEQUENCE</scope>
    <source>
        <strain evidence="2">Rmic-2018</strain>
        <tissue evidence="2">Larvae</tissue>
    </source>
</reference>
<dbReference type="AlphaFoldDB" id="A0A9J6DID1"/>
<dbReference type="VEuPathDB" id="VectorBase:LOC119187240"/>
<reference evidence="2" key="1">
    <citation type="journal article" date="2020" name="Cell">
        <title>Large-Scale Comparative Analyses of Tick Genomes Elucidate Their Genetic Diversity and Vector Capacities.</title>
        <authorList>
            <consortium name="Tick Genome and Microbiome Consortium (TIGMIC)"/>
            <person name="Jia N."/>
            <person name="Wang J."/>
            <person name="Shi W."/>
            <person name="Du L."/>
            <person name="Sun Y."/>
            <person name="Zhan W."/>
            <person name="Jiang J.F."/>
            <person name="Wang Q."/>
            <person name="Zhang B."/>
            <person name="Ji P."/>
            <person name="Bell-Sakyi L."/>
            <person name="Cui X.M."/>
            <person name="Yuan T.T."/>
            <person name="Jiang B.G."/>
            <person name="Yang W.F."/>
            <person name="Lam T.T."/>
            <person name="Chang Q.C."/>
            <person name="Ding S.J."/>
            <person name="Wang X.J."/>
            <person name="Zhu J.G."/>
            <person name="Ruan X.D."/>
            <person name="Zhao L."/>
            <person name="Wei J.T."/>
            <person name="Ye R.Z."/>
            <person name="Que T.C."/>
            <person name="Du C.H."/>
            <person name="Zhou Y.H."/>
            <person name="Cheng J.X."/>
            <person name="Dai P.F."/>
            <person name="Guo W.B."/>
            <person name="Han X.H."/>
            <person name="Huang E.J."/>
            <person name="Li L.F."/>
            <person name="Wei W."/>
            <person name="Gao Y.C."/>
            <person name="Liu J.Z."/>
            <person name="Shao H.Z."/>
            <person name="Wang X."/>
            <person name="Wang C.C."/>
            <person name="Yang T.C."/>
            <person name="Huo Q.B."/>
            <person name="Li W."/>
            <person name="Chen H.Y."/>
            <person name="Chen S.E."/>
            <person name="Zhou L.G."/>
            <person name="Ni X.B."/>
            <person name="Tian J.H."/>
            <person name="Sheng Y."/>
            <person name="Liu T."/>
            <person name="Pan Y.S."/>
            <person name="Xia L.Y."/>
            <person name="Li J."/>
            <person name="Zhao F."/>
            <person name="Cao W.C."/>
        </authorList>
    </citation>
    <scope>NUCLEOTIDE SEQUENCE</scope>
    <source>
        <strain evidence="2">Rmic-2018</strain>
    </source>
</reference>
<evidence type="ECO:0000313" key="2">
    <source>
        <dbReference type="EMBL" id="KAH8021723.1"/>
    </source>
</evidence>
<keyword evidence="3" id="KW-1185">Reference proteome</keyword>
<feature type="region of interest" description="Disordered" evidence="1">
    <location>
        <begin position="242"/>
        <end position="305"/>
    </location>
</feature>
<dbReference type="EMBL" id="JABSTU010000009">
    <property type="protein sequence ID" value="KAH8021723.1"/>
    <property type="molecule type" value="Genomic_DNA"/>
</dbReference>
<comment type="caution">
    <text evidence="2">The sequence shown here is derived from an EMBL/GenBank/DDBJ whole genome shotgun (WGS) entry which is preliminary data.</text>
</comment>
<evidence type="ECO:0000313" key="3">
    <source>
        <dbReference type="Proteomes" id="UP000821866"/>
    </source>
</evidence>
<organism evidence="2 3">
    <name type="scientific">Rhipicephalus microplus</name>
    <name type="common">Cattle tick</name>
    <name type="synonym">Boophilus microplus</name>
    <dbReference type="NCBI Taxonomy" id="6941"/>
    <lineage>
        <taxon>Eukaryota</taxon>
        <taxon>Metazoa</taxon>
        <taxon>Ecdysozoa</taxon>
        <taxon>Arthropoda</taxon>
        <taxon>Chelicerata</taxon>
        <taxon>Arachnida</taxon>
        <taxon>Acari</taxon>
        <taxon>Parasitiformes</taxon>
        <taxon>Ixodida</taxon>
        <taxon>Ixodoidea</taxon>
        <taxon>Ixodidae</taxon>
        <taxon>Rhipicephalinae</taxon>
        <taxon>Rhipicephalus</taxon>
        <taxon>Boophilus</taxon>
    </lineage>
</organism>
<protein>
    <submittedName>
        <fullName evidence="2">Uncharacterized protein</fullName>
    </submittedName>
</protein>
<dbReference type="Proteomes" id="UP000821866">
    <property type="component" value="Chromosome 7"/>
</dbReference>
<accession>A0A9J6DID1</accession>
<name>A0A9J6DID1_RHIMP</name>
<sequence>MCPEQYLDWTLDQRASASAIRLSEDSMRVTTGLMVTSGGLMKPFGGQASQTILMSFPSPGQGHSPWLVLLPVKDWPLDTLLRSGDNYVPVALVPTNGGSIPMKNPKVIQMKLQKASSLFQKITEVRQFGRGGILCCSADQDCIRELLNCSELAAQPGWSPPSRWSPPKEIWHQRLPHVSESTFIGTPDDESYVANSNSSSILYPTSRKLSNEPSQVYYDAGATSHRHVRPLAPGDAVRENLLASRGPSRPPQRLHRPRAQSAEPDHRQSDASQRAAQRHTTRRLYQDSDDDVTRSGTPSPMTPAIFTDCKYMSNARAPTRLQQRVAKTARQRIECASSCYRRTGRRQSHPLPR</sequence>
<proteinExistence type="predicted"/>
<evidence type="ECO:0000256" key="1">
    <source>
        <dbReference type="SAM" id="MobiDB-lite"/>
    </source>
</evidence>
<gene>
    <name evidence="2" type="ORF">HPB51_016387</name>
</gene>